<dbReference type="AlphaFoldDB" id="A0A4Y2GCI6"/>
<reference evidence="2 3" key="1">
    <citation type="journal article" date="2019" name="Sci. Rep.">
        <title>Orb-weaving spider Araneus ventricosus genome elucidates the spidroin gene catalogue.</title>
        <authorList>
            <person name="Kono N."/>
            <person name="Nakamura H."/>
            <person name="Ohtoshi R."/>
            <person name="Moran D.A.P."/>
            <person name="Shinohara A."/>
            <person name="Yoshida Y."/>
            <person name="Fujiwara M."/>
            <person name="Mori M."/>
            <person name="Tomita M."/>
            <person name="Arakawa K."/>
        </authorList>
    </citation>
    <scope>NUCLEOTIDE SEQUENCE [LARGE SCALE GENOMIC DNA]</scope>
</reference>
<feature type="compositionally biased region" description="Polar residues" evidence="1">
    <location>
        <begin position="50"/>
        <end position="68"/>
    </location>
</feature>
<accession>A0A4Y2GCI6</accession>
<dbReference type="EMBL" id="BGPR01001297">
    <property type="protein sequence ID" value="GBM50399.1"/>
    <property type="molecule type" value="Genomic_DNA"/>
</dbReference>
<feature type="region of interest" description="Disordered" evidence="1">
    <location>
        <begin position="25"/>
        <end position="70"/>
    </location>
</feature>
<gene>
    <name evidence="2" type="ORF">AVEN_97221_1</name>
</gene>
<evidence type="ECO:0000313" key="3">
    <source>
        <dbReference type="Proteomes" id="UP000499080"/>
    </source>
</evidence>
<proteinExistence type="predicted"/>
<dbReference type="Proteomes" id="UP000499080">
    <property type="component" value="Unassembled WGS sequence"/>
</dbReference>
<name>A0A4Y2GCI6_ARAVE</name>
<comment type="caution">
    <text evidence="2">The sequence shown here is derived from an EMBL/GenBank/DDBJ whole genome shotgun (WGS) entry which is preliminary data.</text>
</comment>
<feature type="compositionally biased region" description="Polar residues" evidence="1">
    <location>
        <begin position="25"/>
        <end position="41"/>
    </location>
</feature>
<evidence type="ECO:0000313" key="2">
    <source>
        <dbReference type="EMBL" id="GBM50399.1"/>
    </source>
</evidence>
<keyword evidence="3" id="KW-1185">Reference proteome</keyword>
<organism evidence="2 3">
    <name type="scientific">Araneus ventricosus</name>
    <name type="common">Orbweaver spider</name>
    <name type="synonym">Epeira ventricosa</name>
    <dbReference type="NCBI Taxonomy" id="182803"/>
    <lineage>
        <taxon>Eukaryota</taxon>
        <taxon>Metazoa</taxon>
        <taxon>Ecdysozoa</taxon>
        <taxon>Arthropoda</taxon>
        <taxon>Chelicerata</taxon>
        <taxon>Arachnida</taxon>
        <taxon>Araneae</taxon>
        <taxon>Araneomorphae</taxon>
        <taxon>Entelegynae</taxon>
        <taxon>Araneoidea</taxon>
        <taxon>Araneidae</taxon>
        <taxon>Araneus</taxon>
    </lineage>
</organism>
<sequence>MEEVRRTAPPVAVVGWKGDVFRTSALPSRSRSVGSQHSKLQSPMLRLGKNSASPMPETSTSAPSSVQELSKKKCIEISNKEARIKLTASKKKSESAQSPTIPALNLKITSDYNLTFQEICRRYPSTKNSLLNGFINIQPETMEDRLKIIEFLDEKKKRSTSYPKPMKRYP</sequence>
<protein>
    <submittedName>
        <fullName evidence="2">Uncharacterized protein</fullName>
    </submittedName>
</protein>
<evidence type="ECO:0000256" key="1">
    <source>
        <dbReference type="SAM" id="MobiDB-lite"/>
    </source>
</evidence>